<sequence length="811" mass="91256">MSPSKLIGGSGPLDARIAMIGEAPGAEEDRLGRPFVGASGELLTSIMHNMGLSREEVYITNVVKERPPGNNIDSFIKFDRGRVTVSQKYIEYEKILYEELAQTKANVYIAIGGVAMYALTRMEKITKRRGSILKGVQIGNKKVIPIIHPASALRNYISTHFIRFDIRRAMEESAFPEIRLPARMLKIEPSFFESMAYIQSCYELPKLGFDIEVVNEEISCISIAKSPYDVISIPFVMEGRDYFNIEQEATIWLEIAKLLENPEIIKVGHNVCFDSTFIFIKYGIRSTNLKDTMVSSSICYPDFPKGLDFVTSICTKEPYYKDDGKKWFKFGGSIRDFWIYNAKDSAVCIESEGVLQAEVQRQGNESALARQLSIIPSLVYMQARGIQADRKGMDLAAAENVKKTEHLQEELNSLCGSAINPNSTKQLQEYFYIKKGIKPYVSRSTGNISVDAMALKRIARKGFKEASIILEMRHLLKINSTYFEMEMDDDNRIRCSFNPVGTENGRLSSSKTIFGKGGNMQNLPPEMLRFLIADPGCFLYNVDLSQAENRIVAYISPEPNMIAAFAAGVDIHKQTAGLIFNKKPEDISDEEGSSSIGGGLFSERFWGKKSNHSLNYDLGYRAFALICEIQEFESKHIVEKYHSVYPGVRQYHAWIRAQLNKNRTIENCLGRKRLFTNRWGDELFKEAYAFIPQSTVADIINERGLAYVMNNPLFKGVEILNQVHDSLVVQISYEDVSILHHAECLIALVNSLQRPIAFRGQTFSIPADVAIGLSLDKKKMKGVKVNDYTSAEGLAGFLSRVHQEVRTSAAI</sequence>
<dbReference type="Gene3D" id="1.10.150.20">
    <property type="entry name" value="5' to 3' exonuclease, C-terminal subdomain"/>
    <property type="match status" value="1"/>
</dbReference>
<protein>
    <submittedName>
        <fullName evidence="4">Putative DNA polymerase</fullName>
    </submittedName>
</protein>
<evidence type="ECO:0000256" key="1">
    <source>
        <dbReference type="ARBA" id="ARBA00022705"/>
    </source>
</evidence>
<dbReference type="EMBL" id="MT142529">
    <property type="protein sequence ID" value="QJA84445.1"/>
    <property type="molecule type" value="Genomic_DNA"/>
</dbReference>
<dbReference type="InterPro" id="IPR036397">
    <property type="entry name" value="RNaseH_sf"/>
</dbReference>
<dbReference type="CDD" id="cd10030">
    <property type="entry name" value="UDG-F4_TTUDGA_SPO1dp_like"/>
    <property type="match status" value="1"/>
</dbReference>
<dbReference type="SMART" id="SM00482">
    <property type="entry name" value="POLAc"/>
    <property type="match status" value="1"/>
</dbReference>
<dbReference type="InterPro" id="IPR002562">
    <property type="entry name" value="3'-5'_exonuclease_dom"/>
</dbReference>
<dbReference type="GO" id="GO:0006302">
    <property type="term" value="P:double-strand break repair"/>
    <property type="evidence" value="ECO:0007669"/>
    <property type="project" value="TreeGrafter"/>
</dbReference>
<dbReference type="InterPro" id="IPR012337">
    <property type="entry name" value="RNaseH-like_sf"/>
</dbReference>
<gene>
    <name evidence="5" type="ORF">MM415A00192_0054</name>
    <name evidence="4" type="ORF">MM415B00178_0062</name>
</gene>
<organism evidence="4">
    <name type="scientific">viral metagenome</name>
    <dbReference type="NCBI Taxonomy" id="1070528"/>
    <lineage>
        <taxon>unclassified sequences</taxon>
        <taxon>metagenomes</taxon>
        <taxon>organismal metagenomes</taxon>
    </lineage>
</organism>
<dbReference type="SUPFAM" id="SSF53098">
    <property type="entry name" value="Ribonuclease H-like"/>
    <property type="match status" value="1"/>
</dbReference>
<dbReference type="Pfam" id="PF03167">
    <property type="entry name" value="UDG"/>
    <property type="match status" value="1"/>
</dbReference>
<dbReference type="Pfam" id="PF00476">
    <property type="entry name" value="DNA_pol_A"/>
    <property type="match status" value="1"/>
</dbReference>
<dbReference type="SMART" id="SM00987">
    <property type="entry name" value="UreE_C"/>
    <property type="match status" value="1"/>
</dbReference>
<dbReference type="SUPFAM" id="SSF52141">
    <property type="entry name" value="Uracil-DNA glycosylase-like"/>
    <property type="match status" value="1"/>
</dbReference>
<dbReference type="Gene3D" id="1.20.1060.10">
    <property type="entry name" value="Taq DNA Polymerase, Chain T, domain 4"/>
    <property type="match status" value="1"/>
</dbReference>
<evidence type="ECO:0000313" key="4">
    <source>
        <dbReference type="EMBL" id="QJA67680.1"/>
    </source>
</evidence>
<reference evidence="4" key="1">
    <citation type="submission" date="2020-03" db="EMBL/GenBank/DDBJ databases">
        <title>The deep terrestrial virosphere.</title>
        <authorList>
            <person name="Holmfeldt K."/>
            <person name="Nilsson E."/>
            <person name="Simone D."/>
            <person name="Lopez-Fernandez M."/>
            <person name="Wu X."/>
            <person name="de Brujin I."/>
            <person name="Lundin D."/>
            <person name="Andersson A."/>
            <person name="Bertilsson S."/>
            <person name="Dopson M."/>
        </authorList>
    </citation>
    <scope>NUCLEOTIDE SEQUENCE</scope>
    <source>
        <strain evidence="5">MM415A00192</strain>
        <strain evidence="4">MM415B00178</strain>
    </source>
</reference>
<dbReference type="InterPro" id="IPR043502">
    <property type="entry name" value="DNA/RNA_pol_sf"/>
</dbReference>
<dbReference type="GO" id="GO:0006261">
    <property type="term" value="P:DNA-templated DNA replication"/>
    <property type="evidence" value="ECO:0007669"/>
    <property type="project" value="InterPro"/>
</dbReference>
<dbReference type="SMART" id="SM00986">
    <property type="entry name" value="UDG"/>
    <property type="match status" value="1"/>
</dbReference>
<dbReference type="InterPro" id="IPR036895">
    <property type="entry name" value="Uracil-DNA_glycosylase-like_sf"/>
</dbReference>
<dbReference type="Pfam" id="PF01612">
    <property type="entry name" value="DNA_pol_A_exo1"/>
    <property type="match status" value="1"/>
</dbReference>
<dbReference type="GO" id="GO:0003887">
    <property type="term" value="F:DNA-directed DNA polymerase activity"/>
    <property type="evidence" value="ECO:0007669"/>
    <property type="project" value="InterPro"/>
</dbReference>
<proteinExistence type="predicted"/>
<feature type="domain" description="DNA-directed DNA polymerase family A palm" evidence="2">
    <location>
        <begin position="526"/>
        <end position="735"/>
    </location>
</feature>
<dbReference type="GO" id="GO:0008408">
    <property type="term" value="F:3'-5' exonuclease activity"/>
    <property type="evidence" value="ECO:0007669"/>
    <property type="project" value="InterPro"/>
</dbReference>
<name>A0A6M3JCU8_9ZZZZ</name>
<evidence type="ECO:0000259" key="2">
    <source>
        <dbReference type="SMART" id="SM00482"/>
    </source>
</evidence>
<dbReference type="PANTHER" id="PTHR10133:SF27">
    <property type="entry name" value="DNA POLYMERASE NU"/>
    <property type="match status" value="1"/>
</dbReference>
<dbReference type="Gene3D" id="3.40.470.10">
    <property type="entry name" value="Uracil-DNA glycosylase-like domain"/>
    <property type="match status" value="1"/>
</dbReference>
<dbReference type="EMBL" id="MT141574">
    <property type="protein sequence ID" value="QJA67680.1"/>
    <property type="molecule type" value="Genomic_DNA"/>
</dbReference>
<dbReference type="InterPro" id="IPR005122">
    <property type="entry name" value="Uracil-DNA_glycosylase-like"/>
</dbReference>
<dbReference type="PANTHER" id="PTHR10133">
    <property type="entry name" value="DNA POLYMERASE I"/>
    <property type="match status" value="1"/>
</dbReference>
<dbReference type="PRINTS" id="PR00868">
    <property type="entry name" value="DNAPOLI"/>
</dbReference>
<dbReference type="Gene3D" id="3.30.70.370">
    <property type="match status" value="1"/>
</dbReference>
<dbReference type="InterPro" id="IPR001098">
    <property type="entry name" value="DNA-dir_DNA_pol_A_palm_dom"/>
</dbReference>
<dbReference type="GO" id="GO:0003677">
    <property type="term" value="F:DNA binding"/>
    <property type="evidence" value="ECO:0007669"/>
    <property type="project" value="InterPro"/>
</dbReference>
<dbReference type="InterPro" id="IPR002298">
    <property type="entry name" value="DNA_polymerase_A"/>
</dbReference>
<accession>A0A6M3JCU8</accession>
<evidence type="ECO:0000259" key="3">
    <source>
        <dbReference type="SMART" id="SM00986"/>
    </source>
</evidence>
<keyword evidence="1" id="KW-0235">DNA replication</keyword>
<feature type="domain" description="Uracil-DNA glycosylase-like" evidence="3">
    <location>
        <begin position="8"/>
        <end position="168"/>
    </location>
</feature>
<dbReference type="Gene3D" id="3.30.420.10">
    <property type="entry name" value="Ribonuclease H-like superfamily/Ribonuclease H"/>
    <property type="match status" value="1"/>
</dbReference>
<dbReference type="SUPFAM" id="SSF56672">
    <property type="entry name" value="DNA/RNA polymerases"/>
    <property type="match status" value="1"/>
</dbReference>
<dbReference type="AlphaFoldDB" id="A0A6M3JCU8"/>
<evidence type="ECO:0000313" key="5">
    <source>
        <dbReference type="EMBL" id="QJA84445.1"/>
    </source>
</evidence>